<name>A0A978UPI6_ZIZJJ</name>
<protein>
    <submittedName>
        <fullName evidence="1">Uncharacterized protein</fullName>
    </submittedName>
</protein>
<comment type="caution">
    <text evidence="1">The sequence shown here is derived from an EMBL/GenBank/DDBJ whole genome shotgun (WGS) entry which is preliminary data.</text>
</comment>
<proteinExistence type="predicted"/>
<sequence length="253" mass="29400">MSKLLFHMIQLLSTLNKTFMESSYKLFEERSSGDSKLRLIHLQIKAETPLFQNDLTRWKRNLEDILELLVRFYVFITVSLKGHIISVLKSFDPFSTYNLYFPRKEILEWFGDYRVSERAVGIGLPPNLKTNKDWRGIAICAAFSVQEHPNAILDDENLHVLFRLLCHLSMDQECCLNPTPMFQITKDKFKWSYEFVQKMIYNSCFPPTEIPEYSSSNHHSSGHSVTIEIPTNLYSDGNRLGVAVYVYLSPDGQ</sequence>
<reference evidence="1" key="1">
    <citation type="journal article" date="2021" name="Front. Plant Sci.">
        <title>Chromosome-Scale Genome Assembly for Chinese Sour Jujube and Insights Into Its Genome Evolution and Domestication Signature.</title>
        <authorList>
            <person name="Shen L.-Y."/>
            <person name="Luo H."/>
            <person name="Wang X.-L."/>
            <person name="Wang X.-M."/>
            <person name="Qiu X.-J."/>
            <person name="Liu H."/>
            <person name="Zhou S.-S."/>
            <person name="Jia K.-H."/>
            <person name="Nie S."/>
            <person name="Bao Y.-T."/>
            <person name="Zhang R.-G."/>
            <person name="Yun Q.-Z."/>
            <person name="Chai Y.-H."/>
            <person name="Lu J.-Y."/>
            <person name="Li Y."/>
            <person name="Zhao S.-W."/>
            <person name="Mao J.-F."/>
            <person name="Jia S.-G."/>
            <person name="Mao Y.-M."/>
        </authorList>
    </citation>
    <scope>NUCLEOTIDE SEQUENCE</scope>
    <source>
        <strain evidence="1">AT0</strain>
        <tissue evidence="1">Leaf</tissue>
    </source>
</reference>
<accession>A0A978UPI6</accession>
<evidence type="ECO:0000313" key="2">
    <source>
        <dbReference type="Proteomes" id="UP000813462"/>
    </source>
</evidence>
<gene>
    <name evidence="1" type="ORF">FEM48_Zijuj10G0166800</name>
</gene>
<evidence type="ECO:0000313" key="1">
    <source>
        <dbReference type="EMBL" id="KAH7516738.1"/>
    </source>
</evidence>
<dbReference type="Proteomes" id="UP000813462">
    <property type="component" value="Unassembled WGS sequence"/>
</dbReference>
<organism evidence="1 2">
    <name type="scientific">Ziziphus jujuba var. spinosa</name>
    <dbReference type="NCBI Taxonomy" id="714518"/>
    <lineage>
        <taxon>Eukaryota</taxon>
        <taxon>Viridiplantae</taxon>
        <taxon>Streptophyta</taxon>
        <taxon>Embryophyta</taxon>
        <taxon>Tracheophyta</taxon>
        <taxon>Spermatophyta</taxon>
        <taxon>Magnoliopsida</taxon>
        <taxon>eudicotyledons</taxon>
        <taxon>Gunneridae</taxon>
        <taxon>Pentapetalae</taxon>
        <taxon>rosids</taxon>
        <taxon>fabids</taxon>
        <taxon>Rosales</taxon>
        <taxon>Rhamnaceae</taxon>
        <taxon>Paliureae</taxon>
        <taxon>Ziziphus</taxon>
    </lineage>
</organism>
<dbReference type="AlphaFoldDB" id="A0A978UPI6"/>
<dbReference type="EMBL" id="JAEACU010000010">
    <property type="protein sequence ID" value="KAH7516738.1"/>
    <property type="molecule type" value="Genomic_DNA"/>
</dbReference>